<evidence type="ECO:0000313" key="3">
    <source>
        <dbReference type="EMBL" id="HIU64439.1"/>
    </source>
</evidence>
<gene>
    <name evidence="3" type="ORF">IAB06_05345</name>
</gene>
<dbReference type="InterPro" id="IPR011642">
    <property type="entry name" value="Gate_dom"/>
</dbReference>
<reference evidence="3" key="2">
    <citation type="journal article" date="2021" name="PeerJ">
        <title>Extensive microbial diversity within the chicken gut microbiome revealed by metagenomics and culture.</title>
        <authorList>
            <person name="Gilroy R."/>
            <person name="Ravi A."/>
            <person name="Getino M."/>
            <person name="Pursley I."/>
            <person name="Horton D.L."/>
            <person name="Alikhan N.F."/>
            <person name="Baker D."/>
            <person name="Gharbi K."/>
            <person name="Hall N."/>
            <person name="Watson M."/>
            <person name="Adriaenssens E.M."/>
            <person name="Foster-Nyarko E."/>
            <person name="Jarju S."/>
            <person name="Secka A."/>
            <person name="Antonio M."/>
            <person name="Oren A."/>
            <person name="Chaudhuri R.R."/>
            <person name="La Ragione R."/>
            <person name="Hildebrand F."/>
            <person name="Pallen M.J."/>
        </authorList>
    </citation>
    <scope>NUCLEOTIDE SEQUENCE</scope>
    <source>
        <strain evidence="3">CHK160-1198</strain>
    </source>
</reference>
<sequence length="219" mass="23259">MTANKNDQEKVTWKGWAALLFICICFSGMLAKNPTGLRALDFSALIGQFGTIAGSKNIFQGAGGFGAREGLLFTITLIPTVMLALGLIQVCESLGALRAAEKIFRPLLKPLMGVSGVCGLAFVSSFTSSDVGAVMTKELVEDGLITDDERTIFVAYQYAGSAAVANTIGTGAPLLPISILPLGVVILLIVIVKIIGANLIRLYLHYYRKRHPLVEGGRA</sequence>
<keyword evidence="1" id="KW-1133">Transmembrane helix</keyword>
<evidence type="ECO:0000313" key="4">
    <source>
        <dbReference type="Proteomes" id="UP000824099"/>
    </source>
</evidence>
<comment type="caution">
    <text evidence="3">The sequence shown here is derived from an EMBL/GenBank/DDBJ whole genome shotgun (WGS) entry which is preliminary data.</text>
</comment>
<dbReference type="EMBL" id="DVNI01000085">
    <property type="protein sequence ID" value="HIU64439.1"/>
    <property type="molecule type" value="Genomic_DNA"/>
</dbReference>
<evidence type="ECO:0000259" key="2">
    <source>
        <dbReference type="Pfam" id="PF07670"/>
    </source>
</evidence>
<dbReference type="Proteomes" id="UP000824099">
    <property type="component" value="Unassembled WGS sequence"/>
</dbReference>
<keyword evidence="1" id="KW-0812">Transmembrane</keyword>
<evidence type="ECO:0000256" key="1">
    <source>
        <dbReference type="SAM" id="Phobius"/>
    </source>
</evidence>
<feature type="transmembrane region" description="Helical" evidence="1">
    <location>
        <begin position="107"/>
        <end position="127"/>
    </location>
</feature>
<dbReference type="AlphaFoldDB" id="A0A9D1MQT3"/>
<reference evidence="3" key="1">
    <citation type="submission" date="2020-10" db="EMBL/GenBank/DDBJ databases">
        <authorList>
            <person name="Gilroy R."/>
        </authorList>
    </citation>
    <scope>NUCLEOTIDE SEQUENCE</scope>
    <source>
        <strain evidence="3">CHK160-1198</strain>
    </source>
</reference>
<keyword evidence="1" id="KW-0472">Membrane</keyword>
<feature type="transmembrane region" description="Helical" evidence="1">
    <location>
        <begin position="12"/>
        <end position="31"/>
    </location>
</feature>
<feature type="transmembrane region" description="Helical" evidence="1">
    <location>
        <begin position="71"/>
        <end position="95"/>
    </location>
</feature>
<dbReference type="Pfam" id="PF07670">
    <property type="entry name" value="Gate"/>
    <property type="match status" value="1"/>
</dbReference>
<name>A0A9D1MQT3_9FIRM</name>
<proteinExistence type="predicted"/>
<feature type="domain" description="Nucleoside transporter/FeoB GTPase Gate" evidence="2">
    <location>
        <begin position="75"/>
        <end position="149"/>
    </location>
</feature>
<organism evidence="3 4">
    <name type="scientific">Candidatus Avacidaminococcus intestinavium</name>
    <dbReference type="NCBI Taxonomy" id="2840684"/>
    <lineage>
        <taxon>Bacteria</taxon>
        <taxon>Bacillati</taxon>
        <taxon>Bacillota</taxon>
        <taxon>Negativicutes</taxon>
        <taxon>Acidaminococcales</taxon>
        <taxon>Acidaminococcaceae</taxon>
        <taxon>Acidaminococcaceae incertae sedis</taxon>
        <taxon>Candidatus Avacidaminococcus</taxon>
    </lineage>
</organism>
<feature type="transmembrane region" description="Helical" evidence="1">
    <location>
        <begin position="179"/>
        <end position="200"/>
    </location>
</feature>
<protein>
    <recommendedName>
        <fullName evidence="2">Nucleoside transporter/FeoB GTPase Gate domain-containing protein</fullName>
    </recommendedName>
</protein>
<accession>A0A9D1MQT3</accession>